<reference evidence="2" key="2">
    <citation type="submission" date="2023-05" db="EMBL/GenBank/DDBJ databases">
        <authorList>
            <consortium name="Lawrence Berkeley National Laboratory"/>
            <person name="Steindorff A."/>
            <person name="Hensen N."/>
            <person name="Bonometti L."/>
            <person name="Westerberg I."/>
            <person name="Brannstrom I.O."/>
            <person name="Guillou S."/>
            <person name="Cros-Aarteil S."/>
            <person name="Calhoun S."/>
            <person name="Haridas S."/>
            <person name="Kuo A."/>
            <person name="Mondo S."/>
            <person name="Pangilinan J."/>
            <person name="Riley R."/>
            <person name="Labutti K."/>
            <person name="Andreopoulos B."/>
            <person name="Lipzen A."/>
            <person name="Chen C."/>
            <person name="Yanf M."/>
            <person name="Daum C."/>
            <person name="Ng V."/>
            <person name="Clum A."/>
            <person name="Ohm R."/>
            <person name="Martin F."/>
            <person name="Silar P."/>
            <person name="Natvig D."/>
            <person name="Lalanne C."/>
            <person name="Gautier V."/>
            <person name="Ament-Velasquez S.L."/>
            <person name="Kruys A."/>
            <person name="Hutchinson M.I."/>
            <person name="Powell A.J."/>
            <person name="Barry K."/>
            <person name="Miller A.N."/>
            <person name="Grigoriev I.V."/>
            <person name="Debuchy R."/>
            <person name="Gladieux P."/>
            <person name="Thoren M.H."/>
            <person name="Johannesson H."/>
        </authorList>
    </citation>
    <scope>NUCLEOTIDE SEQUENCE</scope>
    <source>
        <strain evidence="2">PSN243</strain>
    </source>
</reference>
<keyword evidence="3" id="KW-1185">Reference proteome</keyword>
<evidence type="ECO:0000313" key="2">
    <source>
        <dbReference type="EMBL" id="KAK4448766.1"/>
    </source>
</evidence>
<reference evidence="2" key="1">
    <citation type="journal article" date="2023" name="Mol. Phylogenet. Evol.">
        <title>Genome-scale phylogeny and comparative genomics of the fungal order Sordariales.</title>
        <authorList>
            <person name="Hensen N."/>
            <person name="Bonometti L."/>
            <person name="Westerberg I."/>
            <person name="Brannstrom I.O."/>
            <person name="Guillou S."/>
            <person name="Cros-Aarteil S."/>
            <person name="Calhoun S."/>
            <person name="Haridas S."/>
            <person name="Kuo A."/>
            <person name="Mondo S."/>
            <person name="Pangilinan J."/>
            <person name="Riley R."/>
            <person name="LaButti K."/>
            <person name="Andreopoulos B."/>
            <person name="Lipzen A."/>
            <person name="Chen C."/>
            <person name="Yan M."/>
            <person name="Daum C."/>
            <person name="Ng V."/>
            <person name="Clum A."/>
            <person name="Steindorff A."/>
            <person name="Ohm R.A."/>
            <person name="Martin F."/>
            <person name="Silar P."/>
            <person name="Natvig D.O."/>
            <person name="Lalanne C."/>
            <person name="Gautier V."/>
            <person name="Ament-Velasquez S.L."/>
            <person name="Kruys A."/>
            <person name="Hutchinson M.I."/>
            <person name="Powell A.J."/>
            <person name="Barry K."/>
            <person name="Miller A.N."/>
            <person name="Grigoriev I.V."/>
            <person name="Debuchy R."/>
            <person name="Gladieux P."/>
            <person name="Hiltunen Thoren M."/>
            <person name="Johannesson H."/>
        </authorList>
    </citation>
    <scope>NUCLEOTIDE SEQUENCE</scope>
    <source>
        <strain evidence="2">PSN243</strain>
    </source>
</reference>
<dbReference type="Proteomes" id="UP001321760">
    <property type="component" value="Unassembled WGS sequence"/>
</dbReference>
<dbReference type="InterPro" id="IPR010828">
    <property type="entry name" value="Atf2/Sli1-like"/>
</dbReference>
<protein>
    <submittedName>
        <fullName evidence="2">Alcohol acetyltransferase-domain-containing protein</fullName>
    </submittedName>
</protein>
<dbReference type="Gene3D" id="3.30.559.10">
    <property type="entry name" value="Chloramphenicol acetyltransferase-like domain"/>
    <property type="match status" value="1"/>
</dbReference>
<accession>A0AAV9GK86</accession>
<proteinExistence type="predicted"/>
<gene>
    <name evidence="2" type="ORF">QBC34DRAFT_352426</name>
</gene>
<evidence type="ECO:0000313" key="3">
    <source>
        <dbReference type="Proteomes" id="UP001321760"/>
    </source>
</evidence>
<dbReference type="InterPro" id="IPR052058">
    <property type="entry name" value="Alcohol_O-acetyltransferase"/>
</dbReference>
<name>A0AAV9GK86_9PEZI</name>
<organism evidence="2 3">
    <name type="scientific">Podospora aff. communis PSN243</name>
    <dbReference type="NCBI Taxonomy" id="3040156"/>
    <lineage>
        <taxon>Eukaryota</taxon>
        <taxon>Fungi</taxon>
        <taxon>Dikarya</taxon>
        <taxon>Ascomycota</taxon>
        <taxon>Pezizomycotina</taxon>
        <taxon>Sordariomycetes</taxon>
        <taxon>Sordariomycetidae</taxon>
        <taxon>Sordariales</taxon>
        <taxon>Podosporaceae</taxon>
        <taxon>Podospora</taxon>
    </lineage>
</organism>
<feature type="compositionally biased region" description="Pro residues" evidence="1">
    <location>
        <begin position="321"/>
        <end position="333"/>
    </location>
</feature>
<feature type="region of interest" description="Disordered" evidence="1">
    <location>
        <begin position="315"/>
        <end position="348"/>
    </location>
</feature>
<dbReference type="AlphaFoldDB" id="A0AAV9GK86"/>
<sequence length="529" mass="57513">MEANAAMKPERVIRPLGRLESYHSMLHNLGYLYGVVVSCQYAIPNKFAHDSGLSQLKETFEMAVAQTVLDHPMLRVGLVGEGSKQPAWVELQRVDLGWHMQWRDGKSHLLQDIIPSQLDARFGDLETRPGWRLVALHNLPSRQLDVVFAFNHANFDGISGKIFHESLLRNLNVTKTGDKLEALNHSTHILSLPAVDQTTFPAPQEHTAPYTVSPHYLLSNAWQELRPSLPLLVPKPTTQATWAPIRTHPFATRVQTFSISATDGTLPRLLAACRAHHTTLTGLLNAIILVSLATELDTNSAPAFTGGTALNMRRFSSASPSPFPSPSSTPSPSSPKFDPNKTITNSVSDIKHPFNASETANLRRLLQKRSPGAPHWGDATLRDTIWSIAARVRAEIQAKLDAGTRDDSIGLMRFVGDWRRTVIGQTRKGRSVAWNLSNVGVLGGDILDGGGGGLSGGGGEDLDGVWECERAEFVLGGEVTGAAFNVGVISVRGKGLDVAVSWQDCAVDEVLGGRVVGHMEGLMKELSQL</sequence>
<dbReference type="InterPro" id="IPR023213">
    <property type="entry name" value="CAT-like_dom_sf"/>
</dbReference>
<dbReference type="Gene3D" id="3.30.559.30">
    <property type="entry name" value="Nonribosomal peptide synthetase, condensation domain"/>
    <property type="match status" value="1"/>
</dbReference>
<evidence type="ECO:0000256" key="1">
    <source>
        <dbReference type="SAM" id="MobiDB-lite"/>
    </source>
</evidence>
<dbReference type="GO" id="GO:0008080">
    <property type="term" value="F:N-acetyltransferase activity"/>
    <property type="evidence" value="ECO:0007669"/>
    <property type="project" value="TreeGrafter"/>
</dbReference>
<dbReference type="EMBL" id="MU865941">
    <property type="protein sequence ID" value="KAK4448766.1"/>
    <property type="molecule type" value="Genomic_DNA"/>
</dbReference>
<dbReference type="PANTHER" id="PTHR28037:SF1">
    <property type="entry name" value="ALCOHOL O-ACETYLTRANSFERASE 1-RELATED"/>
    <property type="match status" value="1"/>
</dbReference>
<comment type="caution">
    <text evidence="2">The sequence shown here is derived from an EMBL/GenBank/DDBJ whole genome shotgun (WGS) entry which is preliminary data.</text>
</comment>
<dbReference type="Pfam" id="PF07247">
    <property type="entry name" value="AATase"/>
    <property type="match status" value="1"/>
</dbReference>
<dbReference type="SUPFAM" id="SSF52777">
    <property type="entry name" value="CoA-dependent acyltransferases"/>
    <property type="match status" value="1"/>
</dbReference>
<dbReference type="PANTHER" id="PTHR28037">
    <property type="entry name" value="ALCOHOL O-ACETYLTRANSFERASE 1-RELATED"/>
    <property type="match status" value="1"/>
</dbReference>